<keyword evidence="3" id="KW-0012">Acyltransferase</keyword>
<dbReference type="InterPro" id="IPR051159">
    <property type="entry name" value="Hexapeptide_acetyltransf"/>
</dbReference>
<proteinExistence type="inferred from homology"/>
<sequence>MLSNKTLRSIGLGTVVINFIFQKIFRINHKAKFMVNFSTRINAPSKINVIDDNSDSLFNCFAVSGGCYIQAKNGISIFSSSMFAPGVKIISADHKPGALKEHVIDDEICIGRNVWIGANAVILPGVEIGDNCIIGAGSIVTKDLPSGFVCVGNPCKPIKRIGNEEKN</sequence>
<dbReference type="PANTHER" id="PTHR23416">
    <property type="entry name" value="SIALIC ACID SYNTHASE-RELATED"/>
    <property type="match status" value="1"/>
</dbReference>
<dbReference type="GO" id="GO:0005829">
    <property type="term" value="C:cytosol"/>
    <property type="evidence" value="ECO:0007669"/>
    <property type="project" value="TreeGrafter"/>
</dbReference>
<gene>
    <name evidence="3" type="primary">lacA</name>
    <name evidence="3" type="ORF">VP323_00019</name>
</gene>
<protein>
    <submittedName>
        <fullName evidence="3">Galactoside O-acetyltransferase</fullName>
        <ecNumber evidence="3">2.3.1.18</ecNumber>
    </submittedName>
</protein>
<dbReference type="RefSeq" id="WP_005379502.1">
    <property type="nucleotide sequence ID" value="NZ_JALAZA010000004.1"/>
</dbReference>
<dbReference type="Pfam" id="PF00132">
    <property type="entry name" value="Hexapep"/>
    <property type="match status" value="1"/>
</dbReference>
<dbReference type="Gene3D" id="2.160.10.10">
    <property type="entry name" value="Hexapeptide repeat proteins"/>
    <property type="match status" value="1"/>
</dbReference>
<dbReference type="CDD" id="cd04647">
    <property type="entry name" value="LbH_MAT_like"/>
    <property type="match status" value="1"/>
</dbReference>
<comment type="similarity">
    <text evidence="1">Belongs to the transferase hexapeptide repeat family.</text>
</comment>
<dbReference type="InterPro" id="IPR001451">
    <property type="entry name" value="Hexapep"/>
</dbReference>
<dbReference type="EC" id="2.3.1.18" evidence="3"/>
<reference evidence="3" key="1">
    <citation type="submission" date="2020-08" db="EMBL/GenBank/DDBJ databases">
        <title>Genetic structure, function and evolution of capsule biosynthesis loci in Vibrio parahaemolyticus.</title>
        <authorList>
            <person name="Li L."/>
            <person name="Bian S."/>
        </authorList>
    </citation>
    <scope>NUCLEOTIDE SEQUENCE</scope>
    <source>
        <strain evidence="3">VP323</strain>
    </source>
</reference>
<organism evidence="3">
    <name type="scientific">Vibrio parahaemolyticus</name>
    <dbReference type="NCBI Taxonomy" id="670"/>
    <lineage>
        <taxon>Bacteria</taxon>
        <taxon>Pseudomonadati</taxon>
        <taxon>Pseudomonadota</taxon>
        <taxon>Gammaproteobacteria</taxon>
        <taxon>Vibrionales</taxon>
        <taxon>Vibrionaceae</taxon>
        <taxon>Vibrio</taxon>
    </lineage>
</organism>
<dbReference type="InterPro" id="IPR011004">
    <property type="entry name" value="Trimer_LpxA-like_sf"/>
</dbReference>
<dbReference type="GO" id="GO:0008870">
    <property type="term" value="F:galactoside O-acetyltransferase activity"/>
    <property type="evidence" value="ECO:0007669"/>
    <property type="project" value="UniProtKB-EC"/>
</dbReference>
<dbReference type="SUPFAM" id="SSF51161">
    <property type="entry name" value="Trimeric LpxA-like enzymes"/>
    <property type="match status" value="1"/>
</dbReference>
<evidence type="ECO:0000256" key="2">
    <source>
        <dbReference type="ARBA" id="ARBA00022679"/>
    </source>
</evidence>
<accession>A0A7M1VXB5</accession>
<dbReference type="AlphaFoldDB" id="A0A7M1VXB5"/>
<name>A0A7M1VXB5_VIBPH</name>
<keyword evidence="2 3" id="KW-0808">Transferase</keyword>
<dbReference type="PANTHER" id="PTHR23416:SF23">
    <property type="entry name" value="ACETYLTRANSFERASE C18B11.09C-RELATED"/>
    <property type="match status" value="1"/>
</dbReference>
<evidence type="ECO:0000313" key="3">
    <source>
        <dbReference type="EMBL" id="QOS19054.1"/>
    </source>
</evidence>
<evidence type="ECO:0000256" key="1">
    <source>
        <dbReference type="ARBA" id="ARBA00007274"/>
    </source>
</evidence>
<dbReference type="EMBL" id="MT898122">
    <property type="protein sequence ID" value="QOS19054.1"/>
    <property type="molecule type" value="Genomic_DNA"/>
</dbReference>